<accession>A0A699UMU8</accession>
<feature type="non-terminal residue" evidence="1">
    <location>
        <position position="1"/>
    </location>
</feature>
<evidence type="ECO:0000313" key="1">
    <source>
        <dbReference type="EMBL" id="GFD22618.1"/>
    </source>
</evidence>
<gene>
    <name evidence="1" type="ORF">Tci_894587</name>
</gene>
<reference evidence="1" key="1">
    <citation type="journal article" date="2019" name="Sci. Rep.">
        <title>Draft genome of Tanacetum cinerariifolium, the natural source of mosquito coil.</title>
        <authorList>
            <person name="Yamashiro T."/>
            <person name="Shiraishi A."/>
            <person name="Satake H."/>
            <person name="Nakayama K."/>
        </authorList>
    </citation>
    <scope>NUCLEOTIDE SEQUENCE</scope>
</reference>
<dbReference type="AlphaFoldDB" id="A0A699UMU8"/>
<protein>
    <submittedName>
        <fullName evidence="1">Uncharacterized protein</fullName>
    </submittedName>
</protein>
<comment type="caution">
    <text evidence="1">The sequence shown here is derived from an EMBL/GenBank/DDBJ whole genome shotgun (WGS) entry which is preliminary data.</text>
</comment>
<name>A0A699UMU8_TANCI</name>
<proteinExistence type="predicted"/>
<dbReference type="EMBL" id="BKCJ011338644">
    <property type="protein sequence ID" value="GFD22618.1"/>
    <property type="molecule type" value="Genomic_DNA"/>
</dbReference>
<sequence length="73" mass="7728">TSTVASKVPYLAALVALLGTRAIAMKMELGALGKISTVRLLLTRPHIVDPGDILPFGGLMYGVSDPLSHWPTQ</sequence>
<organism evidence="1">
    <name type="scientific">Tanacetum cinerariifolium</name>
    <name type="common">Dalmatian daisy</name>
    <name type="synonym">Chrysanthemum cinerariifolium</name>
    <dbReference type="NCBI Taxonomy" id="118510"/>
    <lineage>
        <taxon>Eukaryota</taxon>
        <taxon>Viridiplantae</taxon>
        <taxon>Streptophyta</taxon>
        <taxon>Embryophyta</taxon>
        <taxon>Tracheophyta</taxon>
        <taxon>Spermatophyta</taxon>
        <taxon>Magnoliopsida</taxon>
        <taxon>eudicotyledons</taxon>
        <taxon>Gunneridae</taxon>
        <taxon>Pentapetalae</taxon>
        <taxon>asterids</taxon>
        <taxon>campanulids</taxon>
        <taxon>Asterales</taxon>
        <taxon>Asteraceae</taxon>
        <taxon>Asteroideae</taxon>
        <taxon>Anthemideae</taxon>
        <taxon>Anthemidinae</taxon>
        <taxon>Tanacetum</taxon>
    </lineage>
</organism>